<evidence type="ECO:0000313" key="2">
    <source>
        <dbReference type="Proteomes" id="UP000196475"/>
    </source>
</evidence>
<dbReference type="AlphaFoldDB" id="A0A1Y3PI59"/>
<reference evidence="2" key="1">
    <citation type="submission" date="2016-06" db="EMBL/GenBank/DDBJ databases">
        <authorList>
            <person name="Nascimento L."/>
            <person name="Pereira R.V."/>
            <person name="Martins L.F."/>
            <person name="Quaggio R.B."/>
            <person name="Silva A.M."/>
            <person name="Setubal J.C."/>
        </authorList>
    </citation>
    <scope>NUCLEOTIDE SEQUENCE [LARGE SCALE GENOMIC DNA]</scope>
</reference>
<dbReference type="Proteomes" id="UP000196475">
    <property type="component" value="Unassembled WGS sequence"/>
</dbReference>
<sequence>MTGIFDRGSKKWVSLMIPELREGLEQWFNEEVKERPEMDEQLREELSWRIHQAWKTERKVTIRYWGEHGEREAVGRIVRFEMDALRLVTDDGKIHIDVEKILDVIES</sequence>
<proteinExistence type="predicted"/>
<protein>
    <recommendedName>
        <fullName evidence="3">YolD-like family protein</fullName>
    </recommendedName>
</protein>
<name>A0A1Y3PI59_9BACI</name>
<dbReference type="EMBL" id="LZRT01000080">
    <property type="protein sequence ID" value="OUM87030.1"/>
    <property type="molecule type" value="Genomic_DNA"/>
</dbReference>
<comment type="caution">
    <text evidence="1">The sequence shown here is derived from an EMBL/GenBank/DDBJ whole genome shotgun (WGS) entry which is preliminary data.</text>
</comment>
<gene>
    <name evidence="1" type="ORF">BAA01_16595</name>
</gene>
<accession>A0A1Y3PI59</accession>
<dbReference type="Pfam" id="PF08863">
    <property type="entry name" value="YolD"/>
    <property type="match status" value="1"/>
</dbReference>
<evidence type="ECO:0000313" key="1">
    <source>
        <dbReference type="EMBL" id="OUM87030.1"/>
    </source>
</evidence>
<dbReference type="InterPro" id="IPR014962">
    <property type="entry name" value="YolD"/>
</dbReference>
<evidence type="ECO:0008006" key="3">
    <source>
        <dbReference type="Google" id="ProtNLM"/>
    </source>
</evidence>
<organism evidence="1 2">
    <name type="scientific">Bacillus thermozeamaize</name>
    <dbReference type="NCBI Taxonomy" id="230954"/>
    <lineage>
        <taxon>Bacteria</taxon>
        <taxon>Bacillati</taxon>
        <taxon>Bacillota</taxon>
        <taxon>Bacilli</taxon>
        <taxon>Bacillales</taxon>
        <taxon>Bacillaceae</taxon>
        <taxon>Bacillus</taxon>
    </lineage>
</organism>